<dbReference type="InterPro" id="IPR000477">
    <property type="entry name" value="RT_dom"/>
</dbReference>
<dbReference type="RefSeq" id="WP_127737520.1">
    <property type="nucleotide sequence ID" value="NZ_RZTZ01000002.1"/>
</dbReference>
<evidence type="ECO:0000313" key="4">
    <source>
        <dbReference type="Proteomes" id="UP000288024"/>
    </source>
</evidence>
<organism evidence="3 4">
    <name type="scientific">Niallia taxi</name>
    <dbReference type="NCBI Taxonomy" id="2499688"/>
    <lineage>
        <taxon>Bacteria</taxon>
        <taxon>Bacillati</taxon>
        <taxon>Bacillota</taxon>
        <taxon>Bacilli</taxon>
        <taxon>Bacillales</taxon>
        <taxon>Bacillaceae</taxon>
        <taxon>Niallia</taxon>
    </lineage>
</organism>
<evidence type="ECO:0000259" key="2">
    <source>
        <dbReference type="PROSITE" id="PS50878"/>
    </source>
</evidence>
<protein>
    <recommendedName>
        <fullName evidence="2">Reverse transcriptase domain-containing protein</fullName>
    </recommendedName>
</protein>
<dbReference type="InterPro" id="IPR051083">
    <property type="entry name" value="GrpII_Intron_Splice-Mob/Def"/>
</dbReference>
<dbReference type="EMBL" id="RZTZ01000002">
    <property type="protein sequence ID" value="RVT65301.1"/>
    <property type="molecule type" value="Genomic_DNA"/>
</dbReference>
<dbReference type="SUPFAM" id="SSF56672">
    <property type="entry name" value="DNA/RNA polymerases"/>
    <property type="match status" value="1"/>
</dbReference>
<evidence type="ECO:0000256" key="1">
    <source>
        <dbReference type="SAM" id="Coils"/>
    </source>
</evidence>
<keyword evidence="1" id="KW-0175">Coiled coil</keyword>
<dbReference type="InterPro" id="IPR043128">
    <property type="entry name" value="Rev_trsase/Diguanyl_cyclase"/>
</dbReference>
<gene>
    <name evidence="3" type="ORF">EM808_07280</name>
</gene>
<evidence type="ECO:0000313" key="3">
    <source>
        <dbReference type="EMBL" id="RVT65301.1"/>
    </source>
</evidence>
<comment type="caution">
    <text evidence="3">The sequence shown here is derived from an EMBL/GenBank/DDBJ whole genome shotgun (WGS) entry which is preliminary data.</text>
</comment>
<dbReference type="InterPro" id="IPR056471">
    <property type="entry name" value="HD-CE"/>
</dbReference>
<dbReference type="Pfam" id="PF00078">
    <property type="entry name" value="RVT_1"/>
    <property type="match status" value="1"/>
</dbReference>
<dbReference type="InterPro" id="IPR043502">
    <property type="entry name" value="DNA/RNA_pol_sf"/>
</dbReference>
<dbReference type="PANTHER" id="PTHR34047:SF8">
    <property type="entry name" value="PROTEIN YKFC"/>
    <property type="match status" value="1"/>
</dbReference>
<feature type="coiled-coil region" evidence="1">
    <location>
        <begin position="336"/>
        <end position="363"/>
    </location>
</feature>
<name>A0A3S2TVJ1_9BACI</name>
<dbReference type="Proteomes" id="UP000288024">
    <property type="component" value="Unassembled WGS sequence"/>
</dbReference>
<feature type="domain" description="Reverse transcriptase" evidence="2">
    <location>
        <begin position="60"/>
        <end position="315"/>
    </location>
</feature>
<dbReference type="Pfam" id="PF24391">
    <property type="entry name" value="HD-CE"/>
    <property type="match status" value="1"/>
</dbReference>
<dbReference type="Gene3D" id="3.30.70.270">
    <property type="match status" value="1"/>
</dbReference>
<sequence>MQTIVDKENNILSNLMNRVLDYRNIHLAYLRAKNNFMNKELHNVHEIDLFEKSIPHVYDEIKSILIGEKNYTLKPLELLNKPKKKLDNQWMIRPIVKINFFDAVITQSVINVLAEEIRYMLPISNFGYKLNSSTSDNMYQYWKYGYSKFVNEEINCSENEKYRFVVEADIENFYPNINKQLLIEEITRVLSLEKTDNDFVMWLNKILKLSCISEDGEEKELDGLPQGTLYSPIFALFYIRRYLDSIKSKYSNVAAFSYVDDIRVYCGTMEEANAIFKELSVFMGKRNLKLNENKSAIYQVDEHKKNETKIMGRASNLDRAIRDEVILSSKDKKQMRERLSLLLRELNELYKFEEKKIEDKIGNFVDYRIIKLLEDDDEEWDVNLIRFMKMENLSSNFTAMWHALFLSASTLKQKHEFIETLNGLLCNEDLLEINYVKYIIFSYMYRWPPEELKYSEEKISEQLELHVLCSSSTMLKAILTNLHPDWIKYLKPYNEYLKGFEDFELQNLLYSLNINSELNSIYSKYNSEKRIYIQDSMLFHSSISFDLEDNYLKTEDFKKINYKKFIQNKNGQWGCKFENCGISLCEMTLNEFFVKSVLTNLASWLDYQFKFSSQRIPCSVINPEYIYFNKENNTFTLFGNPLYKNDIFYYEPSNKIWRESFIKLFEVLFEIDLQSGINIFNKSKKINIWQYRILRKLFHNRFNIQEFVSFILEAINGEGNNIELSFEQFQLEKTLNHYIKDFKSLDNLFLISVFVENSWKNGAKECNFYTLHNHEHARYLISNIHEIFMRSDFSIYLNSKEAFRLFAACFLHDLGMLSSPDSKRLVDYTKPDVTNLISNIGKIINNPFSKEKGIDGNHLKLPYIYDIHTEVEKIREGIVRKEHPNVSERELVSDYPTLPLTVAERRDIGIISAAHGELKSNVSKINEVLHDGNHPIRLKLLSLLLRLADLSDVSRERVRQEILERNFKRMDDISIFHWIKHLSVNSLEIKTIRNEDIKEPVIVQLSIIHNYLPTGKIESERLKNRCGQMCKLNLEDDGLTGGALKGFFEEGKNYIAEANCDFKYFDGDNCNLTCAFVNESYNWFFAEIVYLNMYLKQNNINVQFDLNVVLDENANKDFYFVYNRNDKHSAQEFMHKFF</sequence>
<dbReference type="AlphaFoldDB" id="A0A3S2TVJ1"/>
<accession>A0A3S2TVJ1</accession>
<reference evidence="3 4" key="1">
    <citation type="submission" date="2019-01" db="EMBL/GenBank/DDBJ databases">
        <title>Bacillus sp. M5HDSG1-1, whole genome shotgun sequence.</title>
        <authorList>
            <person name="Tuo L."/>
        </authorList>
    </citation>
    <scope>NUCLEOTIDE SEQUENCE [LARGE SCALE GENOMIC DNA]</scope>
    <source>
        <strain evidence="3 4">M5HDSG1-1</strain>
    </source>
</reference>
<dbReference type="PROSITE" id="PS50878">
    <property type="entry name" value="RT_POL"/>
    <property type="match status" value="1"/>
</dbReference>
<dbReference type="PANTHER" id="PTHR34047">
    <property type="entry name" value="NUCLEAR INTRON MATURASE 1, MITOCHONDRIAL-RELATED"/>
    <property type="match status" value="1"/>
</dbReference>
<dbReference type="CDD" id="cd01646">
    <property type="entry name" value="RT_Bac_retron_I"/>
    <property type="match status" value="1"/>
</dbReference>
<keyword evidence="4" id="KW-1185">Reference proteome</keyword>
<proteinExistence type="predicted"/>